<evidence type="ECO:0000313" key="1">
    <source>
        <dbReference type="EMBL" id="PKC58310.1"/>
    </source>
</evidence>
<dbReference type="OrthoDB" id="2433592at2759"/>
<dbReference type="VEuPathDB" id="FungiDB:RhiirA1_471167"/>
<comment type="caution">
    <text evidence="1">The sequence shown here is derived from an EMBL/GenBank/DDBJ whole genome shotgun (WGS) entry which is preliminary data.</text>
</comment>
<gene>
    <name evidence="1" type="ORF">RhiirA1_471167</name>
</gene>
<accession>A0A2I1FAF9</accession>
<dbReference type="Proteomes" id="UP000232688">
    <property type="component" value="Unassembled WGS sequence"/>
</dbReference>
<sequence length="161" mass="18539">MQYEPYFTEDPDIPGTEVFQNVTQNIGKGGYRSAKDILTYIIPILILDGILDINYPTIYLRILGDGNDNNGTNKIYIYTPDYHYTVVLFSGIEKYEILEIMMAPFIQELDDLKSNGLIIDGISWNFELYFSSDWKFLAICLGFNAPNSNYFCPWCQISKHS</sequence>
<proteinExistence type="predicted"/>
<dbReference type="EMBL" id="LLXH01001576">
    <property type="protein sequence ID" value="PKC58310.1"/>
    <property type="molecule type" value="Genomic_DNA"/>
</dbReference>
<dbReference type="PANTHER" id="PTHR31424">
    <property type="entry name" value="PROTEIN CBG23806"/>
    <property type="match status" value="1"/>
</dbReference>
<dbReference type="PANTHER" id="PTHR31424:SF5">
    <property type="entry name" value="APPLE DOMAIN-CONTAINING PROTEIN"/>
    <property type="match status" value="1"/>
</dbReference>
<name>A0A2I1FAF9_9GLOM</name>
<dbReference type="AlphaFoldDB" id="A0A2I1FAF9"/>
<organism evidence="1 2">
    <name type="scientific">Rhizophagus irregularis</name>
    <dbReference type="NCBI Taxonomy" id="588596"/>
    <lineage>
        <taxon>Eukaryota</taxon>
        <taxon>Fungi</taxon>
        <taxon>Fungi incertae sedis</taxon>
        <taxon>Mucoromycota</taxon>
        <taxon>Glomeromycotina</taxon>
        <taxon>Glomeromycetes</taxon>
        <taxon>Glomerales</taxon>
        <taxon>Glomeraceae</taxon>
        <taxon>Rhizophagus</taxon>
    </lineage>
</organism>
<reference evidence="1 2" key="2">
    <citation type="submission" date="2017-10" db="EMBL/GenBank/DDBJ databases">
        <title>Genome analyses suggest a sexual origin of heterokaryosis in a supposedly ancient asexual fungus.</title>
        <authorList>
            <person name="Corradi N."/>
            <person name="Sedzielewska K."/>
            <person name="Noel J."/>
            <person name="Charron P."/>
            <person name="Farinelli L."/>
            <person name="Marton T."/>
            <person name="Kruger M."/>
            <person name="Pelin A."/>
            <person name="Brachmann A."/>
            <person name="Corradi N."/>
        </authorList>
    </citation>
    <scope>NUCLEOTIDE SEQUENCE [LARGE SCALE GENOMIC DNA]</scope>
    <source>
        <strain evidence="1 2">A1</strain>
    </source>
</reference>
<reference evidence="1 2" key="1">
    <citation type="submission" date="2017-10" db="EMBL/GenBank/DDBJ databases">
        <title>Extensive intraspecific genome diversity in a model arbuscular mycorrhizal fungus.</title>
        <authorList>
            <person name="Chen E.C.H."/>
            <person name="Morin E."/>
            <person name="Baudet D."/>
            <person name="Noel J."/>
            <person name="Ndikumana S."/>
            <person name="Charron P."/>
            <person name="St-Onge C."/>
            <person name="Giorgi J."/>
            <person name="Grigoriev I.V."/>
            <person name="Roux C."/>
            <person name="Martin F.M."/>
            <person name="Corradi N."/>
        </authorList>
    </citation>
    <scope>NUCLEOTIDE SEQUENCE [LARGE SCALE GENOMIC DNA]</scope>
    <source>
        <strain evidence="1 2">A1</strain>
    </source>
</reference>
<protein>
    <submittedName>
        <fullName evidence="1">Uncharacterized protein</fullName>
    </submittedName>
</protein>
<evidence type="ECO:0000313" key="2">
    <source>
        <dbReference type="Proteomes" id="UP000232688"/>
    </source>
</evidence>